<evidence type="ECO:0000313" key="2">
    <source>
        <dbReference type="EMBL" id="MDP7735837.1"/>
    </source>
</evidence>
<dbReference type="CDD" id="cd21631">
    <property type="entry name" value="RHH_CopG_NikR-like"/>
    <property type="match status" value="1"/>
</dbReference>
<dbReference type="RefSeq" id="WP_133435270.1">
    <property type="nucleotide sequence ID" value="NZ_JAUFSA010000001.1"/>
</dbReference>
<dbReference type="InterPro" id="IPR013321">
    <property type="entry name" value="Arc_rbn_hlx_hlx"/>
</dbReference>
<evidence type="ECO:0000256" key="1">
    <source>
        <dbReference type="SAM" id="MobiDB-lite"/>
    </source>
</evidence>
<sequence>MDLQPYIDAVRNELTVAASAAGAEAQDLAERLTAPLESALRLALLEALSAAAEEITGELAPGSVELRLHGRDPEFVVGPAPDEQNFDGAADQAFVPPLDDDGATWRVTLRLPEGLRASIEAAARRDGASLNSWLVRAAATQAGGDQRTARSTHRNAHRLTGWAR</sequence>
<dbReference type="EMBL" id="JAUFSA010000001">
    <property type="protein sequence ID" value="MDP7735837.1"/>
    <property type="molecule type" value="Genomic_DNA"/>
</dbReference>
<evidence type="ECO:0000313" key="3">
    <source>
        <dbReference type="Proteomes" id="UP001229081"/>
    </source>
</evidence>
<dbReference type="Gene3D" id="1.10.1220.10">
    <property type="entry name" value="Met repressor-like"/>
    <property type="match status" value="1"/>
</dbReference>
<dbReference type="AlphaFoldDB" id="A0A4R5X0L2"/>
<name>A0A4R5X0L2_9MYCO</name>
<organism evidence="2 3">
    <name type="scientific">Mycobacterium paragordonae</name>
    <dbReference type="NCBI Taxonomy" id="1389713"/>
    <lineage>
        <taxon>Bacteria</taxon>
        <taxon>Bacillati</taxon>
        <taxon>Actinomycetota</taxon>
        <taxon>Actinomycetes</taxon>
        <taxon>Mycobacteriales</taxon>
        <taxon>Mycobacteriaceae</taxon>
        <taxon>Mycobacterium</taxon>
    </lineage>
</organism>
<dbReference type="SUPFAM" id="SSF47598">
    <property type="entry name" value="Ribbon-helix-helix"/>
    <property type="match status" value="1"/>
</dbReference>
<dbReference type="InterPro" id="IPR010985">
    <property type="entry name" value="Ribbon_hlx_hlx"/>
</dbReference>
<proteinExistence type="predicted"/>
<protein>
    <submittedName>
        <fullName evidence="2">CopG family transcriptional regulator</fullName>
    </submittedName>
</protein>
<dbReference type="Proteomes" id="UP001229081">
    <property type="component" value="Unassembled WGS sequence"/>
</dbReference>
<dbReference type="GO" id="GO:0006355">
    <property type="term" value="P:regulation of DNA-templated transcription"/>
    <property type="evidence" value="ECO:0007669"/>
    <property type="project" value="InterPro"/>
</dbReference>
<accession>A0A4R5X0L2</accession>
<gene>
    <name evidence="2" type="ORF">QXL92_13905</name>
</gene>
<comment type="caution">
    <text evidence="2">The sequence shown here is derived from an EMBL/GenBank/DDBJ whole genome shotgun (WGS) entry which is preliminary data.</text>
</comment>
<feature type="region of interest" description="Disordered" evidence="1">
    <location>
        <begin position="142"/>
        <end position="164"/>
    </location>
</feature>
<reference evidence="2" key="1">
    <citation type="submission" date="2023-06" db="EMBL/GenBank/DDBJ databases">
        <title>Identification of two novel mycobacterium reveal diversities and complexities of Mycobacterium gordonae clade.</title>
        <authorList>
            <person name="Matsumoto Y."/>
            <person name="Nakamura S."/>
            <person name="Motooka D."/>
            <person name="Fukushima K."/>
        </authorList>
    </citation>
    <scope>NUCLEOTIDE SEQUENCE</scope>
    <source>
        <strain evidence="2">TY812</strain>
    </source>
</reference>